<name>A0A0G3HFF7_9CORY</name>
<dbReference type="KEGG" id="cut:CUTER_10610"/>
<sequence>MFYCTQKMVDWLSCLGLLTKIQEKRIGVTSGNQVANGNVNSARISTLPFG</sequence>
<protein>
    <submittedName>
        <fullName evidence="1">Uncharacterized protein</fullName>
    </submittedName>
</protein>
<gene>
    <name evidence="1" type="ORF">CUTER_10610</name>
</gene>
<evidence type="ECO:0000313" key="2">
    <source>
        <dbReference type="Proteomes" id="UP000035548"/>
    </source>
</evidence>
<reference evidence="2" key="2">
    <citation type="submission" date="2015-05" db="EMBL/GenBank/DDBJ databases">
        <title>Complete genome sequence of Corynebacterium uterequi DSM 45634, isolated from the uterus of a maiden mare.</title>
        <authorList>
            <person name="Ruckert C."/>
            <person name="Albersmeier A."/>
            <person name="Winkler A."/>
            <person name="Tauch A."/>
        </authorList>
    </citation>
    <scope>NUCLEOTIDE SEQUENCE [LARGE SCALE GENOMIC DNA]</scope>
    <source>
        <strain evidence="2">DSM 45634</strain>
    </source>
</reference>
<organism evidence="1 2">
    <name type="scientific">Corynebacterium uterequi</name>
    <dbReference type="NCBI Taxonomy" id="1072256"/>
    <lineage>
        <taxon>Bacteria</taxon>
        <taxon>Bacillati</taxon>
        <taxon>Actinomycetota</taxon>
        <taxon>Actinomycetes</taxon>
        <taxon>Mycobacteriales</taxon>
        <taxon>Corynebacteriaceae</taxon>
        <taxon>Corynebacterium</taxon>
    </lineage>
</organism>
<dbReference type="Proteomes" id="UP000035548">
    <property type="component" value="Chromosome"/>
</dbReference>
<keyword evidence="2" id="KW-1185">Reference proteome</keyword>
<evidence type="ECO:0000313" key="1">
    <source>
        <dbReference type="EMBL" id="AKK12086.1"/>
    </source>
</evidence>
<accession>A0A0G3HFF7</accession>
<reference evidence="1 2" key="1">
    <citation type="journal article" date="2015" name="Genome Announc.">
        <title>Virulence Factor Genes Detected in the Complete Genome Sequence of Corynebacterium uterequi DSM 45634, Isolated from the Uterus of a Maiden Mare.</title>
        <authorList>
            <person name="Ruckert C."/>
            <person name="Kriete M."/>
            <person name="Jaenicke S."/>
            <person name="Winkler A."/>
            <person name="Tauch A."/>
        </authorList>
    </citation>
    <scope>NUCLEOTIDE SEQUENCE [LARGE SCALE GENOMIC DNA]</scope>
    <source>
        <strain evidence="1 2">DSM 45634</strain>
    </source>
</reference>
<dbReference type="AlphaFoldDB" id="A0A0G3HFF7"/>
<dbReference type="EMBL" id="CP011546">
    <property type="protein sequence ID" value="AKK12086.1"/>
    <property type="molecule type" value="Genomic_DNA"/>
</dbReference>
<proteinExistence type="predicted"/>
<dbReference type="PATRIC" id="fig|1072256.5.peg.2087"/>